<evidence type="ECO:0008006" key="3">
    <source>
        <dbReference type="Google" id="ProtNLM"/>
    </source>
</evidence>
<gene>
    <name evidence="1" type="ORF">ACFOGJ_01380</name>
</gene>
<sequence length="171" mass="18556">MTQPAVVAEEGFAELSARAEAHNVSPVTLLATDYLNHFNEVLMLLEMLPMAPDCAADVRDWAPKSYERHFAESGFTDRDFVIRAYAAAPQEYRDPFDMTIEALNGQIAAAVDECCGLAESGADETVLAMAVESHLPHLRATAERASALIHGYLEPDVAAEDAQSAIDALFD</sequence>
<comment type="caution">
    <text evidence="1">The sequence shown here is derived from an EMBL/GenBank/DDBJ whole genome shotgun (WGS) entry which is preliminary data.</text>
</comment>
<evidence type="ECO:0000313" key="1">
    <source>
        <dbReference type="EMBL" id="MFC3225862.1"/>
    </source>
</evidence>
<dbReference type="RefSeq" id="WP_379897601.1">
    <property type="nucleotide sequence ID" value="NZ_JBHRTR010000005.1"/>
</dbReference>
<name>A0ABV7KU47_9PROT</name>
<dbReference type="Proteomes" id="UP001595528">
    <property type="component" value="Unassembled WGS sequence"/>
</dbReference>
<protein>
    <recommendedName>
        <fullName evidence="3">DUF2202 domain-containing protein</fullName>
    </recommendedName>
</protein>
<proteinExistence type="predicted"/>
<reference evidence="2" key="1">
    <citation type="journal article" date="2019" name="Int. J. Syst. Evol. Microbiol.">
        <title>The Global Catalogue of Microorganisms (GCM) 10K type strain sequencing project: providing services to taxonomists for standard genome sequencing and annotation.</title>
        <authorList>
            <consortium name="The Broad Institute Genomics Platform"/>
            <consortium name="The Broad Institute Genome Sequencing Center for Infectious Disease"/>
            <person name="Wu L."/>
            <person name="Ma J."/>
        </authorList>
    </citation>
    <scope>NUCLEOTIDE SEQUENCE [LARGE SCALE GENOMIC DNA]</scope>
    <source>
        <strain evidence="2">KCTC 42964</strain>
    </source>
</reference>
<keyword evidence="2" id="KW-1185">Reference proteome</keyword>
<dbReference type="EMBL" id="JBHRTR010000005">
    <property type="protein sequence ID" value="MFC3225862.1"/>
    <property type="molecule type" value="Genomic_DNA"/>
</dbReference>
<evidence type="ECO:0000313" key="2">
    <source>
        <dbReference type="Proteomes" id="UP001595528"/>
    </source>
</evidence>
<organism evidence="1 2">
    <name type="scientific">Marinibaculum pumilum</name>
    <dbReference type="NCBI Taxonomy" id="1766165"/>
    <lineage>
        <taxon>Bacteria</taxon>
        <taxon>Pseudomonadati</taxon>
        <taxon>Pseudomonadota</taxon>
        <taxon>Alphaproteobacteria</taxon>
        <taxon>Rhodospirillales</taxon>
        <taxon>Rhodospirillaceae</taxon>
        <taxon>Marinibaculum</taxon>
    </lineage>
</organism>
<accession>A0ABV7KU47</accession>